<evidence type="ECO:0000256" key="1">
    <source>
        <dbReference type="ARBA" id="ARBA00022676"/>
    </source>
</evidence>
<feature type="domain" description="Glycosyltransferase subfamily 4-like N-terminal" evidence="4">
    <location>
        <begin position="22"/>
        <end position="196"/>
    </location>
</feature>
<dbReference type="GO" id="GO:1903509">
    <property type="term" value="P:liposaccharide metabolic process"/>
    <property type="evidence" value="ECO:0007669"/>
    <property type="project" value="UniProtKB-ARBA"/>
</dbReference>
<dbReference type="EMBL" id="AP022586">
    <property type="protein sequence ID" value="BBY17288.1"/>
    <property type="molecule type" value="Genomic_DNA"/>
</dbReference>
<dbReference type="AlphaFoldDB" id="A0AAD1IMQ5"/>
<feature type="domain" description="Glycosyl transferase family 1" evidence="3">
    <location>
        <begin position="209"/>
        <end position="369"/>
    </location>
</feature>
<dbReference type="Pfam" id="PF13439">
    <property type="entry name" value="Glyco_transf_4"/>
    <property type="match status" value="1"/>
</dbReference>
<dbReference type="InterPro" id="IPR001296">
    <property type="entry name" value="Glyco_trans_1"/>
</dbReference>
<dbReference type="SUPFAM" id="SSF53756">
    <property type="entry name" value="UDP-Glycosyltransferase/glycogen phosphorylase"/>
    <property type="match status" value="1"/>
</dbReference>
<dbReference type="PANTHER" id="PTHR45947:SF3">
    <property type="entry name" value="SULFOQUINOVOSYL TRANSFERASE SQD2"/>
    <property type="match status" value="1"/>
</dbReference>
<organism evidence="5 6">
    <name type="scientific">Mycolicibacterium litorale</name>
    <dbReference type="NCBI Taxonomy" id="758802"/>
    <lineage>
        <taxon>Bacteria</taxon>
        <taxon>Bacillati</taxon>
        <taxon>Actinomycetota</taxon>
        <taxon>Actinomycetes</taxon>
        <taxon>Mycobacteriales</taxon>
        <taxon>Mycobacteriaceae</taxon>
        <taxon>Mycolicibacterium</taxon>
    </lineage>
</organism>
<evidence type="ECO:0000313" key="6">
    <source>
        <dbReference type="Proteomes" id="UP000466607"/>
    </source>
</evidence>
<evidence type="ECO:0000313" key="5">
    <source>
        <dbReference type="EMBL" id="BBY17288.1"/>
    </source>
</evidence>
<dbReference type="Pfam" id="PF00534">
    <property type="entry name" value="Glycos_transf_1"/>
    <property type="match status" value="1"/>
</dbReference>
<dbReference type="GO" id="GO:0016757">
    <property type="term" value="F:glycosyltransferase activity"/>
    <property type="evidence" value="ECO:0007669"/>
    <property type="project" value="UniProtKB-KW"/>
</dbReference>
<evidence type="ECO:0000256" key="2">
    <source>
        <dbReference type="ARBA" id="ARBA00022679"/>
    </source>
</evidence>
<keyword evidence="2 5" id="KW-0808">Transferase</keyword>
<dbReference type="InterPro" id="IPR050194">
    <property type="entry name" value="Glycosyltransferase_grp1"/>
</dbReference>
<sequence length="413" mass="44614">MKIAMVSEHASPLAALGGVDAGGQNVHVAELSAALARRGHDVTVYTRRDDADLPERVTTPQGYTVVHVPAGPARSLPKDELLVHMGPFAQYLDDQWSTDRPDVAHAHFWMSGLATQLAARHLGLPAVQTFHALGVVKRRHQGALDTSPEDRLKLEAMVARTATWVAATCTDEVFELMRLGRARNRISVVPCGVDLDLFTPDGPRAERGARYRVVSVGRFVPRKGFDVVVRALPAIPDAELVLVGGPDRSEVEADPEARRLRDLAERLGVSDRLVFQGAVARADMPALLRSADVVACTPWYEPFGIVPLEAMACGVPVVAAAVGGMLDTVVHDVTGRLVTPKRPVEVAESINTLLHDEFLRQSLGAAGRDRARARYSWDRVAADTLRIYDRLVPAAYQAGDSARTSATTTASSV</sequence>
<reference evidence="5 6" key="1">
    <citation type="journal article" date="2019" name="Emerg. Microbes Infect.">
        <title>Comprehensive subspecies identification of 175 nontuberculous mycobacteria species based on 7547 genomic profiles.</title>
        <authorList>
            <person name="Matsumoto Y."/>
            <person name="Kinjo T."/>
            <person name="Motooka D."/>
            <person name="Nabeya D."/>
            <person name="Jung N."/>
            <person name="Uechi K."/>
            <person name="Horii T."/>
            <person name="Iida T."/>
            <person name="Fujita J."/>
            <person name="Nakamura S."/>
        </authorList>
    </citation>
    <scope>NUCLEOTIDE SEQUENCE [LARGE SCALE GENOMIC DNA]</scope>
    <source>
        <strain evidence="5 6">JCM 17423</strain>
    </source>
</reference>
<dbReference type="InterPro" id="IPR028098">
    <property type="entry name" value="Glyco_trans_4-like_N"/>
</dbReference>
<gene>
    <name evidence="5" type="ORF">MLIT_28800</name>
</gene>
<keyword evidence="1" id="KW-0328">Glycosyltransferase</keyword>
<dbReference type="Proteomes" id="UP000466607">
    <property type="component" value="Chromosome"/>
</dbReference>
<accession>A0AAD1IMQ5</accession>
<protein>
    <submittedName>
        <fullName evidence="5">Glycosyl transferase</fullName>
    </submittedName>
</protein>
<keyword evidence="6" id="KW-1185">Reference proteome</keyword>
<dbReference type="GO" id="GO:1901137">
    <property type="term" value="P:carbohydrate derivative biosynthetic process"/>
    <property type="evidence" value="ECO:0007669"/>
    <property type="project" value="UniProtKB-ARBA"/>
</dbReference>
<dbReference type="Gene3D" id="3.40.50.2000">
    <property type="entry name" value="Glycogen Phosphorylase B"/>
    <property type="match status" value="2"/>
</dbReference>
<evidence type="ECO:0000259" key="3">
    <source>
        <dbReference type="Pfam" id="PF00534"/>
    </source>
</evidence>
<dbReference type="RefSeq" id="WP_134053858.1">
    <property type="nucleotide sequence ID" value="NZ_AP022586.1"/>
</dbReference>
<evidence type="ECO:0000259" key="4">
    <source>
        <dbReference type="Pfam" id="PF13439"/>
    </source>
</evidence>
<dbReference type="GO" id="GO:0008610">
    <property type="term" value="P:lipid biosynthetic process"/>
    <property type="evidence" value="ECO:0007669"/>
    <property type="project" value="UniProtKB-ARBA"/>
</dbReference>
<proteinExistence type="predicted"/>
<dbReference type="PANTHER" id="PTHR45947">
    <property type="entry name" value="SULFOQUINOVOSYL TRANSFERASE SQD2"/>
    <property type="match status" value="1"/>
</dbReference>
<name>A0AAD1IMQ5_9MYCO</name>